<feature type="transmembrane region" description="Helical" evidence="1">
    <location>
        <begin position="355"/>
        <end position="381"/>
    </location>
</feature>
<dbReference type="GO" id="GO:0016740">
    <property type="term" value="F:transferase activity"/>
    <property type="evidence" value="ECO:0007669"/>
    <property type="project" value="UniProtKB-KW"/>
</dbReference>
<dbReference type="EMBL" id="ACJN02000003">
    <property type="protein sequence ID" value="EFI33462.1"/>
    <property type="molecule type" value="Genomic_DNA"/>
</dbReference>
<dbReference type="Pfam" id="PF00535">
    <property type="entry name" value="Glycos_transf_2"/>
    <property type="match status" value="1"/>
</dbReference>
<keyword evidence="4" id="KW-0808">Transferase</keyword>
<dbReference type="InterPro" id="IPR029044">
    <property type="entry name" value="Nucleotide-diphossugar_trans"/>
</dbReference>
<evidence type="ECO:0000313" key="4">
    <source>
        <dbReference type="EMBL" id="EFI33462.1"/>
    </source>
</evidence>
<sequence>MTSEQIKILVVVPVYNHGDTLRKVVTDILAIHPDVLVVDDGSIDGGVETISDLQVHVRTHEKNRGKGVAIRTAAESARSLGATHIITIDADGQHDPRDLPVFFAAITSSPLAVIVGSRNFETLNVPASSRFGRRFSNFWLRVQTGQKLQDAQSGFRAYPTALFSHLRFTEDRYSFEIEVLVRSAWAGIELLDVPIDVYYPPPAQRISHFSSFKDNLKISWLNTRLTIRSMFPWPHRRIVERGSGLASISVIRPIRSLKILLREEVTPAGLAKAGFLGVFLGTLPLIGIHTVAVLFVAGYLAWNRVTAVAASQLCMPPFVPALCIEVGHYIRHGRFLTEFNLQTLGYQGLERIWEWILGSLVLAPVLASLVAVVIFGMSWIISKQMRIFLNSHD</sequence>
<dbReference type="eggNOG" id="COG1216">
    <property type="taxonomic scope" value="Bacteria"/>
</dbReference>
<dbReference type="CDD" id="cd04179">
    <property type="entry name" value="DPM_DPG-synthase_like"/>
    <property type="match status" value="1"/>
</dbReference>
<organism evidence="4 5">
    <name type="scientific">Desulfonatronospira thiodismutans ASO3-1</name>
    <dbReference type="NCBI Taxonomy" id="555779"/>
    <lineage>
        <taxon>Bacteria</taxon>
        <taxon>Pseudomonadati</taxon>
        <taxon>Thermodesulfobacteriota</taxon>
        <taxon>Desulfovibrionia</taxon>
        <taxon>Desulfovibrionales</taxon>
        <taxon>Desulfonatronovibrionaceae</taxon>
        <taxon>Desulfonatronospira</taxon>
    </lineage>
</organism>
<evidence type="ECO:0000259" key="2">
    <source>
        <dbReference type="Pfam" id="PF00535"/>
    </source>
</evidence>
<accession>D6SRZ6</accession>
<name>D6SRZ6_9BACT</name>
<feature type="domain" description="DUF2062" evidence="3">
    <location>
        <begin position="260"/>
        <end position="376"/>
    </location>
</feature>
<keyword evidence="5" id="KW-1185">Reference proteome</keyword>
<dbReference type="eggNOG" id="COG3216">
    <property type="taxonomic scope" value="Bacteria"/>
</dbReference>
<dbReference type="InterPro" id="IPR050256">
    <property type="entry name" value="Glycosyltransferase_2"/>
</dbReference>
<reference evidence="4" key="1">
    <citation type="submission" date="2010-05" db="EMBL/GenBank/DDBJ databases">
        <title>The draft genome of Desulfonatronospira thiodismutans ASO3-1.</title>
        <authorList>
            <consortium name="US DOE Joint Genome Institute (JGI-PGF)"/>
            <person name="Lucas S."/>
            <person name="Copeland A."/>
            <person name="Lapidus A."/>
            <person name="Cheng J.-F."/>
            <person name="Bruce D."/>
            <person name="Goodwin L."/>
            <person name="Pitluck S."/>
            <person name="Chertkov O."/>
            <person name="Brettin T."/>
            <person name="Detter J.C."/>
            <person name="Han C."/>
            <person name="Land M.L."/>
            <person name="Hauser L."/>
            <person name="Kyrpides N."/>
            <person name="Mikhailova N."/>
            <person name="Muyzer G."/>
            <person name="Woyke T."/>
        </authorList>
    </citation>
    <scope>NUCLEOTIDE SEQUENCE [LARGE SCALE GENOMIC DNA]</scope>
    <source>
        <strain evidence="4">ASO3-1</strain>
    </source>
</reference>
<dbReference type="PANTHER" id="PTHR48090">
    <property type="entry name" value="UNDECAPRENYL-PHOSPHATE 4-DEOXY-4-FORMAMIDO-L-ARABINOSE TRANSFERASE-RELATED"/>
    <property type="match status" value="1"/>
</dbReference>
<gene>
    <name evidence="4" type="ORF">Dthio_PD0796</name>
</gene>
<feature type="transmembrane region" description="Helical" evidence="1">
    <location>
        <begin position="275"/>
        <end position="302"/>
    </location>
</feature>
<dbReference type="SUPFAM" id="SSF53448">
    <property type="entry name" value="Nucleotide-diphospho-sugar transferases"/>
    <property type="match status" value="1"/>
</dbReference>
<dbReference type="OrthoDB" id="9810303at2"/>
<comment type="caution">
    <text evidence="4">The sequence shown here is derived from an EMBL/GenBank/DDBJ whole genome shotgun (WGS) entry which is preliminary data.</text>
</comment>
<dbReference type="Proteomes" id="UP000005496">
    <property type="component" value="Unassembled WGS sequence"/>
</dbReference>
<keyword evidence="1" id="KW-0812">Transmembrane</keyword>
<dbReference type="Gene3D" id="3.90.550.10">
    <property type="entry name" value="Spore Coat Polysaccharide Biosynthesis Protein SpsA, Chain A"/>
    <property type="match status" value="1"/>
</dbReference>
<dbReference type="Pfam" id="PF09835">
    <property type="entry name" value="DUF2062"/>
    <property type="match status" value="1"/>
</dbReference>
<dbReference type="InterPro" id="IPR018639">
    <property type="entry name" value="DUF2062"/>
</dbReference>
<feature type="domain" description="Glycosyltransferase 2-like" evidence="2">
    <location>
        <begin position="10"/>
        <end position="163"/>
    </location>
</feature>
<evidence type="ECO:0000313" key="5">
    <source>
        <dbReference type="Proteomes" id="UP000005496"/>
    </source>
</evidence>
<evidence type="ECO:0000256" key="1">
    <source>
        <dbReference type="SAM" id="Phobius"/>
    </source>
</evidence>
<keyword evidence="1" id="KW-0472">Membrane</keyword>
<dbReference type="AlphaFoldDB" id="D6SRZ6"/>
<evidence type="ECO:0000259" key="3">
    <source>
        <dbReference type="Pfam" id="PF09835"/>
    </source>
</evidence>
<dbReference type="InterPro" id="IPR001173">
    <property type="entry name" value="Glyco_trans_2-like"/>
</dbReference>
<dbReference type="PANTHER" id="PTHR48090:SF7">
    <property type="entry name" value="RFBJ PROTEIN"/>
    <property type="match status" value="1"/>
</dbReference>
<protein>
    <submittedName>
        <fullName evidence="4">Glycosyl transferase family 2</fullName>
    </submittedName>
</protein>
<keyword evidence="1" id="KW-1133">Transmembrane helix</keyword>
<dbReference type="RefSeq" id="WP_008870814.1">
    <property type="nucleotide sequence ID" value="NZ_ACJN02000003.1"/>
</dbReference>
<proteinExistence type="predicted"/>